<dbReference type="EMBL" id="JBHTBN010000002">
    <property type="protein sequence ID" value="MFC7357013.1"/>
    <property type="molecule type" value="Genomic_DNA"/>
</dbReference>
<evidence type="ECO:0008006" key="4">
    <source>
        <dbReference type="Google" id="ProtNLM"/>
    </source>
</evidence>
<keyword evidence="1" id="KW-0732">Signal</keyword>
<evidence type="ECO:0000313" key="3">
    <source>
        <dbReference type="Proteomes" id="UP001596415"/>
    </source>
</evidence>
<dbReference type="RefSeq" id="WP_380216862.1">
    <property type="nucleotide sequence ID" value="NZ_JBHTBN010000002.1"/>
</dbReference>
<keyword evidence="3" id="KW-1185">Reference proteome</keyword>
<proteinExistence type="predicted"/>
<accession>A0ABW2MTG6</accession>
<sequence>MKKIILLVAVFLIGNATQTFAQRHQNVIINQGTNDRYYNSNETIRFVEDGVLYTVTTNGHFDFEVIHPSKPKYKKKKNRRYQAVNYHASDFGAVRYNQGGKHFPKIKKDRYGTIIRIGKTEIDYKRNGKVRTIGCVPFYYNRGRLVQAGNMKITYTRFGTIRATYGHINKFNREFWHDDWYVYNEYRNDFSYQHSNTRIRIKK</sequence>
<name>A0ABW2MTG6_9FLAO</name>
<evidence type="ECO:0000313" key="2">
    <source>
        <dbReference type="EMBL" id="MFC7357013.1"/>
    </source>
</evidence>
<evidence type="ECO:0000256" key="1">
    <source>
        <dbReference type="SAM" id="SignalP"/>
    </source>
</evidence>
<feature type="signal peptide" evidence="1">
    <location>
        <begin position="1"/>
        <end position="21"/>
    </location>
</feature>
<feature type="chain" id="PRO_5047068931" description="YkuD domain-containing protein" evidence="1">
    <location>
        <begin position="22"/>
        <end position="203"/>
    </location>
</feature>
<comment type="caution">
    <text evidence="2">The sequence shown here is derived from an EMBL/GenBank/DDBJ whole genome shotgun (WGS) entry which is preliminary data.</text>
</comment>
<gene>
    <name evidence="2" type="ORF">ACFQO1_04895</name>
</gene>
<organism evidence="2 3">
    <name type="scientific">Jejudonia soesokkakensis</name>
    <dbReference type="NCBI Taxonomy" id="1323432"/>
    <lineage>
        <taxon>Bacteria</taxon>
        <taxon>Pseudomonadati</taxon>
        <taxon>Bacteroidota</taxon>
        <taxon>Flavobacteriia</taxon>
        <taxon>Flavobacteriales</taxon>
        <taxon>Flavobacteriaceae</taxon>
        <taxon>Jejudonia</taxon>
    </lineage>
</organism>
<dbReference type="Proteomes" id="UP001596415">
    <property type="component" value="Unassembled WGS sequence"/>
</dbReference>
<reference evidence="3" key="1">
    <citation type="journal article" date="2019" name="Int. J. Syst. Evol. Microbiol.">
        <title>The Global Catalogue of Microorganisms (GCM) 10K type strain sequencing project: providing services to taxonomists for standard genome sequencing and annotation.</title>
        <authorList>
            <consortium name="The Broad Institute Genomics Platform"/>
            <consortium name="The Broad Institute Genome Sequencing Center for Infectious Disease"/>
            <person name="Wu L."/>
            <person name="Ma J."/>
        </authorList>
    </citation>
    <scope>NUCLEOTIDE SEQUENCE [LARGE SCALE GENOMIC DNA]</scope>
    <source>
        <strain evidence="3">CGMCC 1.16306</strain>
    </source>
</reference>
<protein>
    <recommendedName>
        <fullName evidence="4">YkuD domain-containing protein</fullName>
    </recommendedName>
</protein>